<dbReference type="OrthoDB" id="6435879at2759"/>
<sequence length="97" mass="11161">MRLCSRHPTRVPLLTKRHLRLQWPQEHRDSNMDEWKRVAWSDESQFLIRHVDGPVRVHRLPGEQLLPSCTTDHTQAGGGGIMLWGTFSWAALGPVDV</sequence>
<accession>A0A4Y2C4N7</accession>
<dbReference type="Gene3D" id="3.30.420.10">
    <property type="entry name" value="Ribonuclease H-like superfamily/Ribonuclease H"/>
    <property type="match status" value="1"/>
</dbReference>
<gene>
    <name evidence="1" type="ORF">AVEN_174082_1</name>
</gene>
<keyword evidence="2" id="KW-1185">Reference proteome</keyword>
<dbReference type="InterPro" id="IPR036397">
    <property type="entry name" value="RNaseH_sf"/>
</dbReference>
<name>A0A4Y2C4N7_ARAVE</name>
<dbReference type="GO" id="GO:0003676">
    <property type="term" value="F:nucleic acid binding"/>
    <property type="evidence" value="ECO:0007669"/>
    <property type="project" value="InterPro"/>
</dbReference>
<protein>
    <recommendedName>
        <fullName evidence="3">Transposable element Tc1 transposase</fullName>
    </recommendedName>
</protein>
<dbReference type="Proteomes" id="UP000499080">
    <property type="component" value="Unassembled WGS sequence"/>
</dbReference>
<reference evidence="1 2" key="1">
    <citation type="journal article" date="2019" name="Sci. Rep.">
        <title>Orb-weaving spider Araneus ventricosus genome elucidates the spidroin gene catalogue.</title>
        <authorList>
            <person name="Kono N."/>
            <person name="Nakamura H."/>
            <person name="Ohtoshi R."/>
            <person name="Moran D.A.P."/>
            <person name="Shinohara A."/>
            <person name="Yoshida Y."/>
            <person name="Fujiwara M."/>
            <person name="Mori M."/>
            <person name="Tomita M."/>
            <person name="Arakawa K."/>
        </authorList>
    </citation>
    <scope>NUCLEOTIDE SEQUENCE [LARGE SCALE GENOMIC DNA]</scope>
</reference>
<dbReference type="AlphaFoldDB" id="A0A4Y2C4N7"/>
<organism evidence="1 2">
    <name type="scientific">Araneus ventricosus</name>
    <name type="common">Orbweaver spider</name>
    <name type="synonym">Epeira ventricosa</name>
    <dbReference type="NCBI Taxonomy" id="182803"/>
    <lineage>
        <taxon>Eukaryota</taxon>
        <taxon>Metazoa</taxon>
        <taxon>Ecdysozoa</taxon>
        <taxon>Arthropoda</taxon>
        <taxon>Chelicerata</taxon>
        <taxon>Arachnida</taxon>
        <taxon>Araneae</taxon>
        <taxon>Araneomorphae</taxon>
        <taxon>Entelegynae</taxon>
        <taxon>Araneoidea</taxon>
        <taxon>Araneidae</taxon>
        <taxon>Araneus</taxon>
    </lineage>
</organism>
<evidence type="ECO:0000313" key="1">
    <source>
        <dbReference type="EMBL" id="GBL98284.1"/>
    </source>
</evidence>
<evidence type="ECO:0000313" key="2">
    <source>
        <dbReference type="Proteomes" id="UP000499080"/>
    </source>
</evidence>
<comment type="caution">
    <text evidence="1">The sequence shown here is derived from an EMBL/GenBank/DDBJ whole genome shotgun (WGS) entry which is preliminary data.</text>
</comment>
<dbReference type="EMBL" id="BGPR01000138">
    <property type="protein sequence ID" value="GBL98284.1"/>
    <property type="molecule type" value="Genomic_DNA"/>
</dbReference>
<evidence type="ECO:0008006" key="3">
    <source>
        <dbReference type="Google" id="ProtNLM"/>
    </source>
</evidence>
<proteinExistence type="predicted"/>